<keyword evidence="1" id="KW-0863">Zinc-finger</keyword>
<name>A0A8S1ZFD7_ARAAE</name>
<keyword evidence="5" id="KW-1185">Reference proteome</keyword>
<keyword evidence="1" id="KW-0862">Zinc</keyword>
<feature type="domain" description="C2H2-type" evidence="3">
    <location>
        <begin position="474"/>
        <end position="501"/>
    </location>
</feature>
<feature type="compositionally biased region" description="Acidic residues" evidence="2">
    <location>
        <begin position="361"/>
        <end position="378"/>
    </location>
</feature>
<evidence type="ECO:0000256" key="2">
    <source>
        <dbReference type="SAM" id="MobiDB-lite"/>
    </source>
</evidence>
<feature type="region of interest" description="Disordered" evidence="2">
    <location>
        <begin position="359"/>
        <end position="378"/>
    </location>
</feature>
<evidence type="ECO:0000313" key="5">
    <source>
        <dbReference type="Proteomes" id="UP000682877"/>
    </source>
</evidence>
<gene>
    <name evidence="4" type="ORF">AARE701A_LOCUS2092</name>
</gene>
<dbReference type="Proteomes" id="UP000682877">
    <property type="component" value="Chromosome 1"/>
</dbReference>
<dbReference type="Pfam" id="PF13912">
    <property type="entry name" value="zf-C2H2_6"/>
    <property type="match status" value="3"/>
</dbReference>
<dbReference type="EMBL" id="LR999451">
    <property type="protein sequence ID" value="CAE5958501.1"/>
    <property type="molecule type" value="Genomic_DNA"/>
</dbReference>
<feature type="compositionally biased region" description="Acidic residues" evidence="2">
    <location>
        <begin position="682"/>
        <end position="696"/>
    </location>
</feature>
<dbReference type="SMART" id="SM00355">
    <property type="entry name" value="ZnF_C2H2"/>
    <property type="match status" value="3"/>
</dbReference>
<evidence type="ECO:0000313" key="4">
    <source>
        <dbReference type="EMBL" id="CAE5958501.1"/>
    </source>
</evidence>
<feature type="domain" description="C2H2-type" evidence="3">
    <location>
        <begin position="789"/>
        <end position="816"/>
    </location>
</feature>
<feature type="compositionally biased region" description="Polar residues" evidence="2">
    <location>
        <begin position="150"/>
        <end position="162"/>
    </location>
</feature>
<sequence length="835" mass="93801">MGFKRPFEDEKFHELPLKHSRQLGYTDKSTQFEEVSPHHAAFQKTVATVNEGNLCKSQGGESSDGDMFDEESNFVYPGHDMDDTFTWDTKGCGGRDATYSPHSGKYFELDIPPRVFAPVETFYSFLLDQPARKQVPIGPGHQAEIPEWEGSQTGSTEPSGMSVQDHISRCADGEKLFGTSVIPMPGLTTFSHMDDLVGKGRKFCVCRDMGSVRCVCQHIKEAREELVKTFGNETFKDLGLCDMGEEVARNWSDEDAQLFHEVVYSNPVTSGRNFWKHLEAAFCSRTQKEIVSFYFNVFVLGRRAIQNRAFILDIDSDDDEWHGCYGGSSGTPYVEEDEEDSAIESPLHQGTEKVYPLHHEEDEEDASNSGNDEDDDAYVDTRESGTGLYDQHMMNSTVEYIDRSSGNNGERLNLEDDSCTSFELAHDAVNCGKKDETVPGEHQKKCNDPMDTKVWADSREESNFQMEEGKEKLFMCKYCHKKFPSGKSLGGHIRIHTNENSVGSDRYHGNKKKKRLVDQRKMMAQKQQVGCRECGKVFVSLKALRGHMACQHCEGKKMLMDSQSDTETETETSSARIRKRSKRVVMKRSNSESFSNESSSFVSEIDQVSRDAAYTLFMLSSDSRSCKTRCNLVMNSLGESSDNNSSVVETKSSSGDELKIFNVKNQVLETDKVGVDDQLRSDDDDGVSLCDSDDSDSDYFINGPSKSDSDISVDENTGFGSRFNNSLNRFRNSNEGGSKYELSKSKRALFSYETGSCADTNNEIHHRFRDSKSSVFKKESGEKKTSKGHECPICFKMFKSGQALGGHKRSHSIANQVADTRNQIDLNLTYLDTDE</sequence>
<feature type="region of interest" description="Disordered" evidence="2">
    <location>
        <begin position="560"/>
        <end position="598"/>
    </location>
</feature>
<feature type="domain" description="C2H2-type" evidence="3">
    <location>
        <begin position="529"/>
        <end position="557"/>
    </location>
</feature>
<feature type="region of interest" description="Disordered" evidence="2">
    <location>
        <begin position="138"/>
        <end position="163"/>
    </location>
</feature>
<dbReference type="PROSITE" id="PS00028">
    <property type="entry name" value="ZINC_FINGER_C2H2_1"/>
    <property type="match status" value="3"/>
</dbReference>
<feature type="compositionally biased region" description="Basic residues" evidence="2">
    <location>
        <begin position="576"/>
        <end position="586"/>
    </location>
</feature>
<dbReference type="PANTHER" id="PTHR46872:SF5">
    <property type="entry name" value="MYB-LIKE DOMAIN-CONTAINING PROTEIN"/>
    <property type="match status" value="1"/>
</dbReference>
<proteinExistence type="predicted"/>
<evidence type="ECO:0000259" key="3">
    <source>
        <dbReference type="PROSITE" id="PS50157"/>
    </source>
</evidence>
<evidence type="ECO:0000256" key="1">
    <source>
        <dbReference type="PROSITE-ProRule" id="PRU00042"/>
    </source>
</evidence>
<reference evidence="4" key="1">
    <citation type="submission" date="2021-01" db="EMBL/GenBank/DDBJ databases">
        <authorList>
            <person name="Bezrukov I."/>
        </authorList>
    </citation>
    <scope>NUCLEOTIDE SEQUENCE</scope>
</reference>
<feature type="region of interest" description="Disordered" evidence="2">
    <location>
        <begin position="677"/>
        <end position="696"/>
    </location>
</feature>
<dbReference type="PROSITE" id="PS50157">
    <property type="entry name" value="ZINC_FINGER_C2H2_2"/>
    <property type="match status" value="3"/>
</dbReference>
<organism evidence="4 5">
    <name type="scientific">Arabidopsis arenosa</name>
    <name type="common">Sand rock-cress</name>
    <name type="synonym">Cardaminopsis arenosa</name>
    <dbReference type="NCBI Taxonomy" id="38785"/>
    <lineage>
        <taxon>Eukaryota</taxon>
        <taxon>Viridiplantae</taxon>
        <taxon>Streptophyta</taxon>
        <taxon>Embryophyta</taxon>
        <taxon>Tracheophyta</taxon>
        <taxon>Spermatophyta</taxon>
        <taxon>Magnoliopsida</taxon>
        <taxon>eudicotyledons</taxon>
        <taxon>Gunneridae</taxon>
        <taxon>Pentapetalae</taxon>
        <taxon>rosids</taxon>
        <taxon>malvids</taxon>
        <taxon>Brassicales</taxon>
        <taxon>Brassicaceae</taxon>
        <taxon>Camelineae</taxon>
        <taxon>Arabidopsis</taxon>
    </lineage>
</organism>
<dbReference type="GO" id="GO:0008270">
    <property type="term" value="F:zinc ion binding"/>
    <property type="evidence" value="ECO:0007669"/>
    <property type="project" value="UniProtKB-KW"/>
</dbReference>
<dbReference type="PANTHER" id="PTHR46872">
    <property type="entry name" value="DNA BINDING PROTEIN"/>
    <property type="match status" value="1"/>
</dbReference>
<dbReference type="InterPro" id="IPR013087">
    <property type="entry name" value="Znf_C2H2_type"/>
</dbReference>
<dbReference type="AlphaFoldDB" id="A0A8S1ZFD7"/>
<feature type="compositionally biased region" description="Low complexity" evidence="2">
    <location>
        <begin position="587"/>
        <end position="598"/>
    </location>
</feature>
<accession>A0A8S1ZFD7</accession>
<dbReference type="SUPFAM" id="SSF57667">
    <property type="entry name" value="beta-beta-alpha zinc fingers"/>
    <property type="match status" value="2"/>
</dbReference>
<dbReference type="Gene3D" id="3.30.160.60">
    <property type="entry name" value="Classic Zinc Finger"/>
    <property type="match status" value="1"/>
</dbReference>
<keyword evidence="1" id="KW-0479">Metal-binding</keyword>
<protein>
    <recommendedName>
        <fullName evidence="3">C2H2-type domain-containing protein</fullName>
    </recommendedName>
</protein>
<dbReference type="InterPro" id="IPR036236">
    <property type="entry name" value="Znf_C2H2_sf"/>
</dbReference>